<proteinExistence type="predicted"/>
<dbReference type="Pfam" id="PF16323">
    <property type="entry name" value="DUF4959"/>
    <property type="match status" value="1"/>
</dbReference>
<name>A0A2P8G578_9BACT</name>
<dbReference type="OrthoDB" id="621114at2"/>
<dbReference type="PROSITE" id="PS50022">
    <property type="entry name" value="FA58C_3"/>
    <property type="match status" value="1"/>
</dbReference>
<feature type="chain" id="PRO_5015109085" evidence="1">
    <location>
        <begin position="21"/>
        <end position="394"/>
    </location>
</feature>
<dbReference type="AlphaFoldDB" id="A0A2P8G578"/>
<sequence length="394" mass="43813">MQPHKLLLFFTALLATGLVACQKEVHSPLSDDGPIPDTLKNISVAALPGAARITYTLPDNAGILYVRADYENRPGIKREIKASFYNNSLVVDGFGDTLAHTINLYVVSRSEHASRPVTISVKPLEPAVITVFRSLAVREDFGGVNITFKNESKADIAIVTLTDDSLGIFGQTDIHYTSSPGSAYSLRGFTATKRAFGFFVKDRWGNQSDTLRGEYTPLYEKLMDKSKFREVDLPGDIGYGWGLPMPNLWNGIFSGYDMWHSADKLDGMPMWITFDMGVTAQLSRIGLWQRQQEGYLYAQNNLKQFEIWGAVNPPSDGSWNNWTKLAEHTVVKPSNLPIGQVSQEDLDAAATGEQMDIPLTAPRVRYIRVKILKTWTDGGYAANIAEMSFWGNDQ</sequence>
<evidence type="ECO:0000313" key="3">
    <source>
        <dbReference type="EMBL" id="PSL29140.1"/>
    </source>
</evidence>
<dbReference type="Pfam" id="PF17166">
    <property type="entry name" value="DUF5126"/>
    <property type="match status" value="1"/>
</dbReference>
<dbReference type="InterPro" id="IPR032527">
    <property type="entry name" value="DUF4959"/>
</dbReference>
<evidence type="ECO:0000259" key="2">
    <source>
        <dbReference type="PROSITE" id="PS50022"/>
    </source>
</evidence>
<gene>
    <name evidence="3" type="ORF">CLV42_107287</name>
</gene>
<evidence type="ECO:0000256" key="1">
    <source>
        <dbReference type="SAM" id="SignalP"/>
    </source>
</evidence>
<accession>A0A2P8G578</accession>
<dbReference type="Pfam" id="PF16391">
    <property type="entry name" value="DUF5000"/>
    <property type="match status" value="1"/>
</dbReference>
<evidence type="ECO:0000313" key="4">
    <source>
        <dbReference type="Proteomes" id="UP000240978"/>
    </source>
</evidence>
<feature type="domain" description="F5/8 type C" evidence="2">
    <location>
        <begin position="259"/>
        <end position="392"/>
    </location>
</feature>
<dbReference type="PROSITE" id="PS51257">
    <property type="entry name" value="PROKAR_LIPOPROTEIN"/>
    <property type="match status" value="1"/>
</dbReference>
<feature type="signal peptide" evidence="1">
    <location>
        <begin position="1"/>
        <end position="20"/>
    </location>
</feature>
<keyword evidence="1" id="KW-0732">Signal</keyword>
<dbReference type="InterPro" id="IPR032164">
    <property type="entry name" value="DUF5000"/>
</dbReference>
<comment type="caution">
    <text evidence="3">The sequence shown here is derived from an EMBL/GenBank/DDBJ whole genome shotgun (WGS) entry which is preliminary data.</text>
</comment>
<dbReference type="Proteomes" id="UP000240978">
    <property type="component" value="Unassembled WGS sequence"/>
</dbReference>
<dbReference type="InterPro" id="IPR000421">
    <property type="entry name" value="FA58C"/>
</dbReference>
<dbReference type="EMBL" id="PYGK01000007">
    <property type="protein sequence ID" value="PSL29140.1"/>
    <property type="molecule type" value="Genomic_DNA"/>
</dbReference>
<keyword evidence="4" id="KW-1185">Reference proteome</keyword>
<dbReference type="SUPFAM" id="SSF49785">
    <property type="entry name" value="Galactose-binding domain-like"/>
    <property type="match status" value="1"/>
</dbReference>
<reference evidence="3 4" key="1">
    <citation type="submission" date="2018-03" db="EMBL/GenBank/DDBJ databases">
        <title>Genomic Encyclopedia of Archaeal and Bacterial Type Strains, Phase II (KMG-II): from individual species to whole genera.</title>
        <authorList>
            <person name="Goeker M."/>
        </authorList>
    </citation>
    <scope>NUCLEOTIDE SEQUENCE [LARGE SCALE GENOMIC DNA]</scope>
    <source>
        <strain evidence="3 4">DSM 18107</strain>
    </source>
</reference>
<dbReference type="InterPro" id="IPR033431">
    <property type="entry name" value="DUF5126"/>
</dbReference>
<dbReference type="RefSeq" id="WP_106603513.1">
    <property type="nucleotide sequence ID" value="NZ_PYGK01000007.1"/>
</dbReference>
<protein>
    <submittedName>
        <fullName evidence="3">Uncharacterized protein DUF5126</fullName>
    </submittedName>
</protein>
<dbReference type="InterPro" id="IPR008979">
    <property type="entry name" value="Galactose-bd-like_sf"/>
</dbReference>
<dbReference type="Gene3D" id="2.60.120.260">
    <property type="entry name" value="Galactose-binding domain-like"/>
    <property type="match status" value="1"/>
</dbReference>
<organism evidence="3 4">
    <name type="scientific">Chitinophaga ginsengisoli</name>
    <dbReference type="NCBI Taxonomy" id="363837"/>
    <lineage>
        <taxon>Bacteria</taxon>
        <taxon>Pseudomonadati</taxon>
        <taxon>Bacteroidota</taxon>
        <taxon>Chitinophagia</taxon>
        <taxon>Chitinophagales</taxon>
        <taxon>Chitinophagaceae</taxon>
        <taxon>Chitinophaga</taxon>
    </lineage>
</organism>